<organism evidence="3 4">
    <name type="scientific">Corynebacterium epidermidicanis</name>
    <dbReference type="NCBI Taxonomy" id="1050174"/>
    <lineage>
        <taxon>Bacteria</taxon>
        <taxon>Bacillati</taxon>
        <taxon>Actinomycetota</taxon>
        <taxon>Actinomycetes</taxon>
        <taxon>Mycobacteriales</taxon>
        <taxon>Corynebacteriaceae</taxon>
        <taxon>Corynebacterium</taxon>
    </lineage>
</organism>
<evidence type="ECO:0000313" key="4">
    <source>
        <dbReference type="Proteomes" id="UP000035368"/>
    </source>
</evidence>
<dbReference type="InterPro" id="IPR058498">
    <property type="entry name" value="DUF8185"/>
</dbReference>
<dbReference type="PATRIC" id="fig|1050174.4.peg.1987"/>
<dbReference type="Proteomes" id="UP000035368">
    <property type="component" value="Chromosome"/>
</dbReference>
<dbReference type="KEGG" id="cei:CEPID_09835"/>
<evidence type="ECO:0000259" key="1">
    <source>
        <dbReference type="Pfam" id="PF26035"/>
    </source>
</evidence>
<dbReference type="InterPro" id="IPR058323">
    <property type="entry name" value="DUF8010"/>
</dbReference>
<evidence type="ECO:0000259" key="2">
    <source>
        <dbReference type="Pfam" id="PF26572"/>
    </source>
</evidence>
<dbReference type="STRING" id="1050174.CEPID_09835"/>
<dbReference type="AlphaFoldDB" id="A0A0G3GTE0"/>
<gene>
    <name evidence="3" type="ORF">CEPID_09835</name>
</gene>
<sequence>MTVFNITSGQHGLHALLTRAVALQSDAVARIQLLPNGDCEVFVTTPFDVIASRRVTAELTGQESIFPASELLAGALTKSIPNSWPGALPPVGKFEQLDIIPVDVVHQLLDQGKDLARSFSGPLGPPKSLLDQEVLQVSGGGKTAAVTMRMIFACNSLGLIPGRAARPEIPRHVRVAVAGRWVRLDAPFGSVYQSQGLSLLI</sequence>
<name>A0A0G3GTE0_9CORY</name>
<feature type="domain" description="DUF8010" evidence="1">
    <location>
        <begin position="11"/>
        <end position="75"/>
    </location>
</feature>
<protein>
    <submittedName>
        <fullName evidence="3">Uncharacterized protein</fullName>
    </submittedName>
</protein>
<accession>A0A0G3GTE0</accession>
<feature type="domain" description="DUF8185" evidence="2">
    <location>
        <begin position="89"/>
        <end position="196"/>
    </location>
</feature>
<dbReference type="RefSeq" id="WP_047240776.1">
    <property type="nucleotide sequence ID" value="NZ_CP011541.1"/>
</dbReference>
<dbReference type="OrthoDB" id="5178111at2"/>
<evidence type="ECO:0000313" key="3">
    <source>
        <dbReference type="EMBL" id="AKK03810.1"/>
    </source>
</evidence>
<dbReference type="EMBL" id="CP011541">
    <property type="protein sequence ID" value="AKK03810.1"/>
    <property type="molecule type" value="Genomic_DNA"/>
</dbReference>
<dbReference type="Pfam" id="PF26572">
    <property type="entry name" value="DUF8185"/>
    <property type="match status" value="1"/>
</dbReference>
<dbReference type="Pfam" id="PF26035">
    <property type="entry name" value="DUF8010"/>
    <property type="match status" value="1"/>
</dbReference>
<reference evidence="3 4" key="1">
    <citation type="submission" date="2015-05" db="EMBL/GenBank/DDBJ databases">
        <title>Complete genome sequence of Corynebacterium epidermidicanis DSM 45586, isolated from the skin of a dog suffering from pruritus.</title>
        <authorList>
            <person name="Ruckert C."/>
            <person name="Albersmeier A."/>
            <person name="Winkler A."/>
            <person name="Tauch A."/>
        </authorList>
    </citation>
    <scope>NUCLEOTIDE SEQUENCE [LARGE SCALE GENOMIC DNA]</scope>
    <source>
        <strain evidence="3 4">DSM 45586</strain>
    </source>
</reference>
<proteinExistence type="predicted"/>
<keyword evidence="4" id="KW-1185">Reference proteome</keyword>